<feature type="region of interest" description="Disordered" evidence="12">
    <location>
        <begin position="21"/>
        <end position="66"/>
    </location>
</feature>
<evidence type="ECO:0000256" key="2">
    <source>
        <dbReference type="ARBA" id="ARBA00006996"/>
    </source>
</evidence>
<protein>
    <submittedName>
        <fullName evidence="15">Uncharacterized protein</fullName>
    </submittedName>
</protein>
<dbReference type="InterPro" id="IPR000008">
    <property type="entry name" value="C2_dom"/>
</dbReference>
<keyword evidence="10" id="KW-0446">Lipid-binding</keyword>
<evidence type="ECO:0000256" key="1">
    <source>
        <dbReference type="ARBA" id="ARBA00004167"/>
    </source>
</evidence>
<name>A0A8S1IPF3_9CHLO</name>
<dbReference type="PROSITE" id="PS50004">
    <property type="entry name" value="C2"/>
    <property type="match status" value="1"/>
</dbReference>
<dbReference type="CDD" id="cd21677">
    <property type="entry name" value="SMP_SYT"/>
    <property type="match status" value="1"/>
</dbReference>
<dbReference type="GO" id="GO:0008289">
    <property type="term" value="F:lipid binding"/>
    <property type="evidence" value="ECO:0007669"/>
    <property type="project" value="UniProtKB-KW"/>
</dbReference>
<dbReference type="InterPro" id="IPR045050">
    <property type="entry name" value="Synaptotagmin_plant"/>
</dbReference>
<keyword evidence="16" id="KW-1185">Reference proteome</keyword>
<dbReference type="InterPro" id="IPR031468">
    <property type="entry name" value="SMP_LBD"/>
</dbReference>
<dbReference type="GO" id="GO:0046872">
    <property type="term" value="F:metal ion binding"/>
    <property type="evidence" value="ECO:0007669"/>
    <property type="project" value="UniProtKB-KW"/>
</dbReference>
<feature type="domain" description="C2" evidence="13">
    <location>
        <begin position="672"/>
        <end position="786"/>
    </location>
</feature>
<comment type="similarity">
    <text evidence="2">Belongs to the synaptotagmin family.</text>
</comment>
<gene>
    <name evidence="15" type="ORF">OSTQU699_LOCUS2337</name>
</gene>
<evidence type="ECO:0000313" key="15">
    <source>
        <dbReference type="EMBL" id="CAD7696976.1"/>
    </source>
</evidence>
<dbReference type="GO" id="GO:0006869">
    <property type="term" value="P:lipid transport"/>
    <property type="evidence" value="ECO:0007669"/>
    <property type="project" value="UniProtKB-KW"/>
</dbReference>
<evidence type="ECO:0000256" key="10">
    <source>
        <dbReference type="ARBA" id="ARBA00023121"/>
    </source>
</evidence>
<dbReference type="Gene3D" id="2.60.40.150">
    <property type="entry name" value="C2 domain"/>
    <property type="match status" value="2"/>
</dbReference>
<comment type="caution">
    <text evidence="15">The sequence shown here is derived from an EMBL/GenBank/DDBJ whole genome shotgun (WGS) entry which is preliminary data.</text>
</comment>
<evidence type="ECO:0000256" key="5">
    <source>
        <dbReference type="ARBA" id="ARBA00022723"/>
    </source>
</evidence>
<keyword evidence="3" id="KW-0813">Transport</keyword>
<evidence type="ECO:0000256" key="12">
    <source>
        <dbReference type="SAM" id="MobiDB-lite"/>
    </source>
</evidence>
<evidence type="ECO:0000259" key="14">
    <source>
        <dbReference type="PROSITE" id="PS51847"/>
    </source>
</evidence>
<dbReference type="GO" id="GO:0016020">
    <property type="term" value="C:membrane"/>
    <property type="evidence" value="ECO:0007669"/>
    <property type="project" value="UniProtKB-SubCell"/>
</dbReference>
<dbReference type="EMBL" id="CAJHUC010000587">
    <property type="protein sequence ID" value="CAD7696976.1"/>
    <property type="molecule type" value="Genomic_DNA"/>
</dbReference>
<accession>A0A8S1IPF3</accession>
<dbReference type="SMART" id="SM00239">
    <property type="entry name" value="C2"/>
    <property type="match status" value="3"/>
</dbReference>
<reference evidence="15" key="1">
    <citation type="submission" date="2020-12" db="EMBL/GenBank/DDBJ databases">
        <authorList>
            <person name="Iha C."/>
        </authorList>
    </citation>
    <scope>NUCLEOTIDE SEQUENCE</scope>
</reference>
<sequence length="834" mass="93068">MELSPSAPSLDGLADELTPLGTELSSVSMGSGQGTASVSEEQGPDERQSPKAATKRRRIDRPPKRGLPLSNVVNTVGFGLGAAACWGGWKGGLMKVGGGFVWGIALGCAAGLELTKRYKKNRQVKFCKLDFLGRPLTGRGIFHVLNPNDPFIPNLTSSERVESINRALRLMWPFYEPCIVKLILETVTPLLDAWKPSFIKQINFQKLTFGDVPFSMTGVEVLKHGKDEFVFQAAIRWHGRANISLKVEAGGVTMQPRVERLDFFANVRVALTPLVDNFPCFGAMTLAFLKPPMVKFEISVGTPLMEFNSDTVKDFLENFVVHHIFGDLLVWPNRIVVPILPESQRGNIDHLYLHTRGVIRVVVKEADGMGAYGEGVAWKVFLQTVSSTSHSTEAKSGDRIVWGEEHYLKVQELSQSLRATVVDESYGYMDPLMASTTKQVTQRGRKVGSCFVEIRDLEAGVAMDNWYELGSTACTWGSESGMVTPRDMVSRLHLELTYMPLDWLRRGRFCATQQCVHHGLLFFRLLRGFNLPTSLQQPYCELKLVNTVTGKERGTKKSRCMKQVNNFYIEWNESFEWFNVSVDEVMSIKVFDIGKYKVRQVGCSEIRMSDVAAARDPTHTEMLIETLTLEEGKGRGRGGGKGDLEVELDWVPLDHNPTKASCYSSNSGRSARSRELGHTPLKRVTLPRGCLHVRLLWAHNLQNVDWIGKSDPYVVMRVNANQRQSSVIYNDLNPVWKEEFKWRSVKGTDVLALDILDRGTISDTVIARCDIQISVAANHPGEVKKLTEILLSSDMTKQAGGTITVQMHFQPVSSSGDLTDRSGPAWPELAPDEW</sequence>
<keyword evidence="7" id="KW-0106">Calcium</keyword>
<dbReference type="OrthoDB" id="566659at2759"/>
<evidence type="ECO:0000313" key="16">
    <source>
        <dbReference type="Proteomes" id="UP000708148"/>
    </source>
</evidence>
<dbReference type="PROSITE" id="PS51847">
    <property type="entry name" value="SMP"/>
    <property type="match status" value="1"/>
</dbReference>
<feature type="region of interest" description="Disordered" evidence="12">
    <location>
        <begin position="814"/>
        <end position="834"/>
    </location>
</feature>
<proteinExistence type="inferred from homology"/>
<feature type="compositionally biased region" description="Polar residues" evidence="12">
    <location>
        <begin position="23"/>
        <end position="40"/>
    </location>
</feature>
<keyword evidence="4" id="KW-0812">Transmembrane</keyword>
<keyword evidence="9" id="KW-0445">Lipid transport</keyword>
<dbReference type="SUPFAM" id="SSF49562">
    <property type="entry name" value="C2 domain (Calcium/lipid-binding domain, CaLB)"/>
    <property type="match status" value="3"/>
</dbReference>
<evidence type="ECO:0000256" key="6">
    <source>
        <dbReference type="ARBA" id="ARBA00022737"/>
    </source>
</evidence>
<keyword evidence="5" id="KW-0479">Metal-binding</keyword>
<keyword evidence="11" id="KW-0472">Membrane</keyword>
<organism evidence="15 16">
    <name type="scientific">Ostreobium quekettii</name>
    <dbReference type="NCBI Taxonomy" id="121088"/>
    <lineage>
        <taxon>Eukaryota</taxon>
        <taxon>Viridiplantae</taxon>
        <taxon>Chlorophyta</taxon>
        <taxon>core chlorophytes</taxon>
        <taxon>Ulvophyceae</taxon>
        <taxon>TCBD clade</taxon>
        <taxon>Bryopsidales</taxon>
        <taxon>Ostreobineae</taxon>
        <taxon>Ostreobiaceae</taxon>
        <taxon>Ostreobium</taxon>
    </lineage>
</organism>
<dbReference type="InterPro" id="IPR039010">
    <property type="entry name" value="Synaptotagmin_SMP"/>
</dbReference>
<keyword evidence="6" id="KW-0677">Repeat</keyword>
<evidence type="ECO:0000259" key="13">
    <source>
        <dbReference type="PROSITE" id="PS50004"/>
    </source>
</evidence>
<evidence type="ECO:0000256" key="7">
    <source>
        <dbReference type="ARBA" id="ARBA00022837"/>
    </source>
</evidence>
<feature type="domain" description="SMP-LTD" evidence="14">
    <location>
        <begin position="157"/>
        <end position="340"/>
    </location>
</feature>
<dbReference type="PANTHER" id="PTHR10774">
    <property type="entry name" value="EXTENDED SYNAPTOTAGMIN-RELATED"/>
    <property type="match status" value="1"/>
</dbReference>
<dbReference type="Proteomes" id="UP000708148">
    <property type="component" value="Unassembled WGS sequence"/>
</dbReference>
<evidence type="ECO:0000256" key="9">
    <source>
        <dbReference type="ARBA" id="ARBA00023055"/>
    </source>
</evidence>
<evidence type="ECO:0000256" key="11">
    <source>
        <dbReference type="ARBA" id="ARBA00023136"/>
    </source>
</evidence>
<dbReference type="CDD" id="cd00030">
    <property type="entry name" value="C2"/>
    <property type="match status" value="1"/>
</dbReference>
<dbReference type="InterPro" id="IPR035892">
    <property type="entry name" value="C2_domain_sf"/>
</dbReference>
<comment type="subcellular location">
    <subcellularLocation>
        <location evidence="1">Membrane</location>
        <topology evidence="1">Single-pass membrane protein</topology>
    </subcellularLocation>
</comment>
<evidence type="ECO:0000256" key="4">
    <source>
        <dbReference type="ARBA" id="ARBA00022692"/>
    </source>
</evidence>
<evidence type="ECO:0000256" key="8">
    <source>
        <dbReference type="ARBA" id="ARBA00022989"/>
    </source>
</evidence>
<dbReference type="AlphaFoldDB" id="A0A8S1IPF3"/>
<evidence type="ECO:0000256" key="3">
    <source>
        <dbReference type="ARBA" id="ARBA00022448"/>
    </source>
</evidence>
<keyword evidence="8" id="KW-1133">Transmembrane helix</keyword>
<dbReference type="Pfam" id="PF00168">
    <property type="entry name" value="C2"/>
    <property type="match status" value="3"/>
</dbReference>
<dbReference type="GO" id="GO:0005783">
    <property type="term" value="C:endoplasmic reticulum"/>
    <property type="evidence" value="ECO:0007669"/>
    <property type="project" value="TreeGrafter"/>
</dbReference>
<dbReference type="PANTHER" id="PTHR10774:SF190">
    <property type="entry name" value="C2 CALCIUM_LIPID-BINDING ENDONUCLEASE_EXONUCLEASE_PHOSPHATASE-RELATED"/>
    <property type="match status" value="1"/>
</dbReference>
<dbReference type="Pfam" id="PF17047">
    <property type="entry name" value="SMP_LBD"/>
    <property type="match status" value="1"/>
</dbReference>